<evidence type="ECO:0000313" key="11">
    <source>
        <dbReference type="Proteomes" id="UP001589836"/>
    </source>
</evidence>
<dbReference type="InterPro" id="IPR036640">
    <property type="entry name" value="ABC1_TM_sf"/>
</dbReference>
<dbReference type="PROSITE" id="PS50893">
    <property type="entry name" value="ABC_TRANSPORTER_2"/>
    <property type="match status" value="1"/>
</dbReference>
<dbReference type="SUPFAM" id="SSF52540">
    <property type="entry name" value="P-loop containing nucleoside triphosphate hydrolases"/>
    <property type="match status" value="1"/>
</dbReference>
<evidence type="ECO:0000256" key="4">
    <source>
        <dbReference type="ARBA" id="ARBA00022840"/>
    </source>
</evidence>
<keyword evidence="2 7" id="KW-0812">Transmembrane</keyword>
<dbReference type="Gene3D" id="1.20.1560.10">
    <property type="entry name" value="ABC transporter type 1, transmembrane domain"/>
    <property type="match status" value="1"/>
</dbReference>
<comment type="subcellular location">
    <subcellularLocation>
        <location evidence="1">Cell membrane</location>
        <topology evidence="1">Multi-pass membrane protein</topology>
    </subcellularLocation>
</comment>
<dbReference type="PROSITE" id="PS50929">
    <property type="entry name" value="ABC_TM1F"/>
    <property type="match status" value="1"/>
</dbReference>
<evidence type="ECO:0000259" key="8">
    <source>
        <dbReference type="PROSITE" id="PS50893"/>
    </source>
</evidence>
<dbReference type="NCBIfam" id="TIGR02857">
    <property type="entry name" value="CydD"/>
    <property type="match status" value="1"/>
</dbReference>
<evidence type="ECO:0000256" key="1">
    <source>
        <dbReference type="ARBA" id="ARBA00004651"/>
    </source>
</evidence>
<accession>A0ABV6LN24</accession>
<dbReference type="CDD" id="cd18584">
    <property type="entry name" value="ABC_6TM_AarD_CydD"/>
    <property type="match status" value="1"/>
</dbReference>
<evidence type="ECO:0000259" key="9">
    <source>
        <dbReference type="PROSITE" id="PS50929"/>
    </source>
</evidence>
<dbReference type="InterPro" id="IPR014216">
    <property type="entry name" value="ABC_transptr_CydD"/>
</dbReference>
<keyword evidence="6 7" id="KW-0472">Membrane</keyword>
<dbReference type="InterPro" id="IPR027417">
    <property type="entry name" value="P-loop_NTPase"/>
</dbReference>
<feature type="domain" description="ABC transmembrane type-1" evidence="9">
    <location>
        <begin position="16"/>
        <end position="300"/>
    </location>
</feature>
<evidence type="ECO:0000256" key="6">
    <source>
        <dbReference type="ARBA" id="ARBA00023136"/>
    </source>
</evidence>
<dbReference type="EMBL" id="JBHLTP010000007">
    <property type="protein sequence ID" value="MFC0523793.1"/>
    <property type="molecule type" value="Genomic_DNA"/>
</dbReference>
<dbReference type="PANTHER" id="PTHR24221">
    <property type="entry name" value="ATP-BINDING CASSETTE SUB-FAMILY B"/>
    <property type="match status" value="1"/>
</dbReference>
<proteinExistence type="predicted"/>
<feature type="transmembrane region" description="Helical" evidence="7">
    <location>
        <begin position="236"/>
        <end position="257"/>
    </location>
</feature>
<keyword evidence="4" id="KW-0067">ATP-binding</keyword>
<sequence length="575" mass="63442">MNDLKRMAKEHKGTRWFLILSSILLGLTVIGQAYFFVTIVDRVFIQNESFQQVLPYIGGLLLVLVLRALLSYGNGLAGVRMAAKVKQQFREKLLHKFTRNPMQASIQGQSGHKVSVLMDAVDEVDSYFSKYIPQVIETSIIPLFILIAASTEHIYTGIIMVVTAPFIPLFYVIIGIMTKKKSEEQMDKMAIFSGRFLDTLQGLTTLKLFGKSEHQKKRIEKGSLDFRDATMEVLKIAFVSSLMLELISMLSIGIIALEVGIRLVIFQSISFSTAFFVLVLAPEFYLSLKDLGSAFHTGRGSMGAANKINEALEEEHVVWGTEALGEDASPPAIRFQHAGFEYEPEGFALKSVSTTISPYENVAIVGRSGSGKTTLLYLLAGLIPLKQGEITLNGRPLQHYQETAWYSELSYISQDPYLFSGTIRENIMLGTNQDVSEGAVEEAIEKAGIAALVDSLDAGLDTLVGEGGRGLSGGEMQRIAIARAFLKQPSVVLFDEPTTGLDLHTERVLQHSIRELSERATVITVAHRLHTIRNADKILFLSDGVLIGEGTDQELMEACAEYKEMISIQQQGVTS</sequence>
<evidence type="ECO:0000256" key="7">
    <source>
        <dbReference type="SAM" id="Phobius"/>
    </source>
</evidence>
<feature type="transmembrane region" description="Helical" evidence="7">
    <location>
        <begin position="57"/>
        <end position="83"/>
    </location>
</feature>
<organism evidence="10 11">
    <name type="scientific">Pontibacillus salicampi</name>
    <dbReference type="NCBI Taxonomy" id="1449801"/>
    <lineage>
        <taxon>Bacteria</taxon>
        <taxon>Bacillati</taxon>
        <taxon>Bacillota</taxon>
        <taxon>Bacilli</taxon>
        <taxon>Bacillales</taxon>
        <taxon>Bacillaceae</taxon>
        <taxon>Pontibacillus</taxon>
    </lineage>
</organism>
<dbReference type="InterPro" id="IPR011527">
    <property type="entry name" value="ABC1_TM_dom"/>
</dbReference>
<name>A0ABV6LN24_9BACI</name>
<evidence type="ECO:0000256" key="2">
    <source>
        <dbReference type="ARBA" id="ARBA00022692"/>
    </source>
</evidence>
<dbReference type="InterPro" id="IPR003439">
    <property type="entry name" value="ABC_transporter-like_ATP-bd"/>
</dbReference>
<dbReference type="Gene3D" id="3.40.50.300">
    <property type="entry name" value="P-loop containing nucleotide triphosphate hydrolases"/>
    <property type="match status" value="1"/>
</dbReference>
<dbReference type="CDD" id="cd03228">
    <property type="entry name" value="ABCC_MRP_Like"/>
    <property type="match status" value="1"/>
</dbReference>
<keyword evidence="5 7" id="KW-1133">Transmembrane helix</keyword>
<dbReference type="InterPro" id="IPR039421">
    <property type="entry name" value="Type_1_exporter"/>
</dbReference>
<dbReference type="RefSeq" id="WP_377347060.1">
    <property type="nucleotide sequence ID" value="NZ_JBHLTP010000007.1"/>
</dbReference>
<comment type="caution">
    <text evidence="10">The sequence shown here is derived from an EMBL/GenBank/DDBJ whole genome shotgun (WGS) entry which is preliminary data.</text>
</comment>
<dbReference type="InterPro" id="IPR017871">
    <property type="entry name" value="ABC_transporter-like_CS"/>
</dbReference>
<feature type="transmembrane region" description="Helical" evidence="7">
    <location>
        <begin position="16"/>
        <end position="37"/>
    </location>
</feature>
<dbReference type="Pfam" id="PF00664">
    <property type="entry name" value="ABC_membrane"/>
    <property type="match status" value="1"/>
</dbReference>
<dbReference type="Proteomes" id="UP001589836">
    <property type="component" value="Unassembled WGS sequence"/>
</dbReference>
<feature type="transmembrane region" description="Helical" evidence="7">
    <location>
        <begin position="155"/>
        <end position="178"/>
    </location>
</feature>
<feature type="domain" description="ABC transporter" evidence="8">
    <location>
        <begin position="333"/>
        <end position="568"/>
    </location>
</feature>
<dbReference type="SUPFAM" id="SSF90123">
    <property type="entry name" value="ABC transporter transmembrane region"/>
    <property type="match status" value="1"/>
</dbReference>
<reference evidence="10 11" key="1">
    <citation type="submission" date="2024-09" db="EMBL/GenBank/DDBJ databases">
        <authorList>
            <person name="Sun Q."/>
            <person name="Mori K."/>
        </authorList>
    </citation>
    <scope>NUCLEOTIDE SEQUENCE [LARGE SCALE GENOMIC DNA]</scope>
    <source>
        <strain evidence="10 11">NCAIM B.02529</strain>
    </source>
</reference>
<keyword evidence="3" id="KW-0547">Nucleotide-binding</keyword>
<dbReference type="PANTHER" id="PTHR24221:SF590">
    <property type="entry name" value="COMPONENT LINKED WITH THE ASSEMBLY OF CYTOCHROME' TRANSPORT TRANSMEMBRANE ATP-BINDING PROTEIN ABC TRANSPORTER CYDD-RELATED"/>
    <property type="match status" value="1"/>
</dbReference>
<evidence type="ECO:0000256" key="5">
    <source>
        <dbReference type="ARBA" id="ARBA00022989"/>
    </source>
</evidence>
<evidence type="ECO:0000313" key="10">
    <source>
        <dbReference type="EMBL" id="MFC0523793.1"/>
    </source>
</evidence>
<dbReference type="SMART" id="SM00382">
    <property type="entry name" value="AAA"/>
    <property type="match status" value="1"/>
</dbReference>
<feature type="transmembrane region" description="Helical" evidence="7">
    <location>
        <begin position="263"/>
        <end position="281"/>
    </location>
</feature>
<dbReference type="PROSITE" id="PS00211">
    <property type="entry name" value="ABC_TRANSPORTER_1"/>
    <property type="match status" value="1"/>
</dbReference>
<dbReference type="Pfam" id="PF00005">
    <property type="entry name" value="ABC_tran"/>
    <property type="match status" value="1"/>
</dbReference>
<keyword evidence="11" id="KW-1185">Reference proteome</keyword>
<protein>
    <submittedName>
        <fullName evidence="10">Thiol reductant ABC exporter subunit CydD</fullName>
    </submittedName>
</protein>
<evidence type="ECO:0000256" key="3">
    <source>
        <dbReference type="ARBA" id="ARBA00022741"/>
    </source>
</evidence>
<dbReference type="InterPro" id="IPR003593">
    <property type="entry name" value="AAA+_ATPase"/>
</dbReference>
<gene>
    <name evidence="10" type="primary">cydD</name>
    <name evidence="10" type="ORF">ACFFGV_09465</name>
</gene>